<organism evidence="2 3">
    <name type="scientific">Ceratocystis fimbriata CBS 114723</name>
    <dbReference type="NCBI Taxonomy" id="1035309"/>
    <lineage>
        <taxon>Eukaryota</taxon>
        <taxon>Fungi</taxon>
        <taxon>Dikarya</taxon>
        <taxon>Ascomycota</taxon>
        <taxon>Pezizomycotina</taxon>
        <taxon>Sordariomycetes</taxon>
        <taxon>Hypocreomycetidae</taxon>
        <taxon>Microascales</taxon>
        <taxon>Ceratocystidaceae</taxon>
        <taxon>Ceratocystis</taxon>
    </lineage>
</organism>
<sequence length="476" mass="52205">MNVISSIVVFATTLVAASGAATGGLHTPVVTRDVLIVGGGATGTYAAINLTDAGYSVAVVESDTVLGGHVSTYVDPVSGRAADYGVIVLSDEPVVHNFLTRLNIGWAPTEFDGSNISFFDFKTGKPNQDYVQPSPADAIPRYWNLLLKYPYLADDGIVLPDPVPDELLCDFGEIIEKYNLGGLSRVFFQWGQGFGDILKLPALYALKYFSQSFILGIKGENFISVSTGNFQDIYDNAAAVLGDSVYYQSRVTYMNRGRVDSEGYTRAVVSTPSGKVIIRAKKILMTIPPLLNDNYLNPFQPNSHESSLFSQFSHFNLWVAAIKDSSLPPINLQNVSPGINSTLYSLAKLPDAYYFRLTPAPGVWATAFGSLNDEEHTEDSVKGNILKILADLRENGGYANDSSSVPEAEIVEFRNHSPYELTVPVEAIRKGFYRDLYELQGYQNTYWTGAAWDAHDSSNLWKFTGRVLESLKLSLE</sequence>
<feature type="chain" id="PRO_5012925666" evidence="1">
    <location>
        <begin position="20"/>
        <end position="476"/>
    </location>
</feature>
<reference evidence="2 3" key="2">
    <citation type="journal article" date="2013" name="IMA Fungus">
        <title>IMA Genome-F 1: Ceratocystis fimbriata: Draft nuclear genome sequence for the plant pathogen, Ceratocystis fimbriata.</title>
        <authorList>
            <person name="Wilken P.M."/>
            <person name="Steenkamp E.T."/>
            <person name="Wingfield M.J."/>
            <person name="de Beer Z.W."/>
            <person name="Wingfield B.D."/>
        </authorList>
    </citation>
    <scope>NUCLEOTIDE SEQUENCE [LARGE SCALE GENOMIC DNA]</scope>
    <source>
        <strain evidence="2 3">CBS 114723</strain>
    </source>
</reference>
<dbReference type="SUPFAM" id="SSF51905">
    <property type="entry name" value="FAD/NAD(P)-binding domain"/>
    <property type="match status" value="1"/>
</dbReference>
<keyword evidence="1" id="KW-0732">Signal</keyword>
<comment type="caution">
    <text evidence="2">The sequence shown here is derived from an EMBL/GenBank/DDBJ whole genome shotgun (WGS) entry which is preliminary data.</text>
</comment>
<dbReference type="Pfam" id="PF13450">
    <property type="entry name" value="NAD_binding_8"/>
    <property type="match status" value="1"/>
</dbReference>
<evidence type="ECO:0000313" key="2">
    <source>
        <dbReference type="EMBL" id="PHH55519.1"/>
    </source>
</evidence>
<name>A0A2C5X3A3_9PEZI</name>
<dbReference type="OrthoDB" id="68575at2759"/>
<gene>
    <name evidence="2" type="primary">cpaO</name>
    <name evidence="2" type="ORF">CFIMG_001420RA</name>
</gene>
<dbReference type="Proteomes" id="UP000222788">
    <property type="component" value="Unassembled WGS sequence"/>
</dbReference>
<dbReference type="InterPro" id="IPR036188">
    <property type="entry name" value="FAD/NAD-bd_sf"/>
</dbReference>
<protein>
    <submittedName>
        <fullName evidence="2">Beta-cyclopiazonate dehydrogenase</fullName>
    </submittedName>
</protein>
<feature type="signal peptide" evidence="1">
    <location>
        <begin position="1"/>
        <end position="19"/>
    </location>
</feature>
<dbReference type="Gene3D" id="3.30.70.1990">
    <property type="match status" value="1"/>
</dbReference>
<keyword evidence="3" id="KW-1185">Reference proteome</keyword>
<evidence type="ECO:0000313" key="3">
    <source>
        <dbReference type="Proteomes" id="UP000222788"/>
    </source>
</evidence>
<accession>A0A2C5X3A3</accession>
<reference evidence="2 3" key="1">
    <citation type="journal article" date="2013" name="Fungal Biol.">
        <title>Analysis of microsatellite markers in the genome of the plant pathogen Ceratocystis fimbriata.</title>
        <authorList>
            <person name="Simpson M.C."/>
            <person name="Wilken P.M."/>
            <person name="Coetzee M.P."/>
            <person name="Wingfield M.J."/>
            <person name="Wingfield B.D."/>
        </authorList>
    </citation>
    <scope>NUCLEOTIDE SEQUENCE [LARGE SCALE GENOMIC DNA]</scope>
    <source>
        <strain evidence="2 3">CBS 114723</strain>
    </source>
</reference>
<dbReference type="Gene3D" id="3.50.50.60">
    <property type="entry name" value="FAD/NAD(P)-binding domain"/>
    <property type="match status" value="1"/>
</dbReference>
<dbReference type="EMBL" id="APWK03000010">
    <property type="protein sequence ID" value="PHH55519.1"/>
    <property type="molecule type" value="Genomic_DNA"/>
</dbReference>
<evidence type="ECO:0000256" key="1">
    <source>
        <dbReference type="SAM" id="SignalP"/>
    </source>
</evidence>
<dbReference type="Gene3D" id="1.10.405.20">
    <property type="match status" value="1"/>
</dbReference>
<proteinExistence type="predicted"/>
<dbReference type="AlphaFoldDB" id="A0A2C5X3A3"/>